<dbReference type="SMART" id="SM00091">
    <property type="entry name" value="PAS"/>
    <property type="match status" value="1"/>
</dbReference>
<dbReference type="Gene3D" id="3.30.450.20">
    <property type="entry name" value="PAS domain"/>
    <property type="match status" value="1"/>
</dbReference>
<dbReference type="Pfam" id="PF08447">
    <property type="entry name" value="PAS_3"/>
    <property type="match status" value="1"/>
</dbReference>
<organism evidence="10 11">
    <name type="scientific">Tichowtungia aerotolerans</name>
    <dbReference type="NCBI Taxonomy" id="2697043"/>
    <lineage>
        <taxon>Bacteria</taxon>
        <taxon>Pseudomonadati</taxon>
        <taxon>Kiritimatiellota</taxon>
        <taxon>Tichowtungiia</taxon>
        <taxon>Tichowtungiales</taxon>
        <taxon>Tichowtungiaceae</taxon>
        <taxon>Tichowtungia</taxon>
    </lineage>
</organism>
<dbReference type="InterPro" id="IPR035965">
    <property type="entry name" value="PAS-like_dom_sf"/>
</dbReference>
<protein>
    <recommendedName>
        <fullName evidence="2">histidine kinase</fullName>
        <ecNumber evidence="2">2.7.13.3</ecNumber>
    </recommendedName>
</protein>
<evidence type="ECO:0000259" key="6">
    <source>
        <dbReference type="PROSITE" id="PS50109"/>
    </source>
</evidence>
<dbReference type="SUPFAM" id="SSF52172">
    <property type="entry name" value="CheY-like"/>
    <property type="match status" value="1"/>
</dbReference>
<comment type="catalytic activity">
    <reaction evidence="1">
        <text>ATP + protein L-histidine = ADP + protein N-phospho-L-histidine.</text>
        <dbReference type="EC" id="2.7.13.3"/>
    </reaction>
</comment>
<feature type="transmembrane region" description="Helical" evidence="5">
    <location>
        <begin position="24"/>
        <end position="44"/>
    </location>
</feature>
<dbReference type="SUPFAM" id="SSF47384">
    <property type="entry name" value="Homodimeric domain of signal transducing histidine kinase"/>
    <property type="match status" value="1"/>
</dbReference>
<dbReference type="PROSITE" id="PS50109">
    <property type="entry name" value="HIS_KIN"/>
    <property type="match status" value="1"/>
</dbReference>
<keyword evidence="5" id="KW-0472">Membrane</keyword>
<evidence type="ECO:0000256" key="3">
    <source>
        <dbReference type="ARBA" id="ARBA00022553"/>
    </source>
</evidence>
<accession>A0A6P1M9D6</accession>
<evidence type="ECO:0000259" key="9">
    <source>
        <dbReference type="PROSITE" id="PS50113"/>
    </source>
</evidence>
<dbReference type="InterPro" id="IPR003594">
    <property type="entry name" value="HATPase_dom"/>
</dbReference>
<evidence type="ECO:0000256" key="5">
    <source>
        <dbReference type="SAM" id="Phobius"/>
    </source>
</evidence>
<feature type="domain" description="Histidine kinase" evidence="6">
    <location>
        <begin position="215"/>
        <end position="438"/>
    </location>
</feature>
<evidence type="ECO:0000259" key="7">
    <source>
        <dbReference type="PROSITE" id="PS50110"/>
    </source>
</evidence>
<dbReference type="Proteomes" id="UP000464954">
    <property type="component" value="Chromosome"/>
</dbReference>
<dbReference type="InterPro" id="IPR000014">
    <property type="entry name" value="PAS"/>
</dbReference>
<evidence type="ECO:0000313" key="10">
    <source>
        <dbReference type="EMBL" id="QHI68206.1"/>
    </source>
</evidence>
<dbReference type="PROSITE" id="PS50112">
    <property type="entry name" value="PAS"/>
    <property type="match status" value="1"/>
</dbReference>
<gene>
    <name evidence="10" type="ORF">GT409_01650</name>
</gene>
<evidence type="ECO:0000256" key="2">
    <source>
        <dbReference type="ARBA" id="ARBA00012438"/>
    </source>
</evidence>
<dbReference type="Pfam" id="PF00072">
    <property type="entry name" value="Response_reg"/>
    <property type="match status" value="1"/>
</dbReference>
<dbReference type="Gene3D" id="1.10.287.130">
    <property type="match status" value="1"/>
</dbReference>
<dbReference type="InterPro" id="IPR036097">
    <property type="entry name" value="HisK_dim/P_sf"/>
</dbReference>
<dbReference type="EMBL" id="CP047593">
    <property type="protein sequence ID" value="QHI68206.1"/>
    <property type="molecule type" value="Genomic_DNA"/>
</dbReference>
<dbReference type="InterPro" id="IPR005467">
    <property type="entry name" value="His_kinase_dom"/>
</dbReference>
<feature type="domain" description="PAS" evidence="8">
    <location>
        <begin position="62"/>
        <end position="136"/>
    </location>
</feature>
<name>A0A6P1M9D6_9BACT</name>
<dbReference type="InterPro" id="IPR000700">
    <property type="entry name" value="PAS-assoc_C"/>
</dbReference>
<reference evidence="10 11" key="1">
    <citation type="submission" date="2020-01" db="EMBL/GenBank/DDBJ databases">
        <title>Ponticoccus aerotolerans gen. nov., sp. nov., an anaerobic bacterium and proposal of Ponticoccusceae fam. nov., Ponticoccusles ord. nov. and Ponticoccuse classis nov. in the phylum Kiritimatiellaeota.</title>
        <authorList>
            <person name="Zhou L.Y."/>
            <person name="Du Z.J."/>
        </authorList>
    </citation>
    <scope>NUCLEOTIDE SEQUENCE [LARGE SCALE GENOMIC DNA]</scope>
    <source>
        <strain evidence="10 11">S-5007</strain>
    </source>
</reference>
<dbReference type="InterPro" id="IPR004358">
    <property type="entry name" value="Sig_transdc_His_kin-like_C"/>
</dbReference>
<dbReference type="PANTHER" id="PTHR43065">
    <property type="entry name" value="SENSOR HISTIDINE KINASE"/>
    <property type="match status" value="1"/>
</dbReference>
<feature type="domain" description="Response regulatory" evidence="7">
    <location>
        <begin position="460"/>
        <end position="576"/>
    </location>
</feature>
<dbReference type="Pfam" id="PF02518">
    <property type="entry name" value="HATPase_c"/>
    <property type="match status" value="1"/>
</dbReference>
<dbReference type="InterPro" id="IPR013655">
    <property type="entry name" value="PAS_fold_3"/>
</dbReference>
<proteinExistence type="predicted"/>
<evidence type="ECO:0000259" key="8">
    <source>
        <dbReference type="PROSITE" id="PS50112"/>
    </source>
</evidence>
<sequence length="582" mass="64395">MSLISPVYNVCGSAALPVMYDSVALHYMALWTFVCGAALVWGVVHLRRNASMRRSAYGCEQAQAQLRQVLQHSREAIYKYDIRAQKFEFLSPACFSLTGLTAEELDALSFKDRLQLIHPDDQETVFRLMSELQSRSKADDWQGVIEYRLIHKDGLCRSMSDHLYISYDESGKAAVVSGSVRDVTQITRLEDSVRILERKFQESQKMAGLGLLASGIAHDFNNLMTVVLGNAELALLECGGTDDSVLDEIKRTTLRAAELANQMLVYTGKTTLVVSSINLSSVVREMGALLDVSISKKVKIEYCLKDDIPFVRGDVSQIRQVAMNLITNASEAIGDREGVIAISIHKVHLRAGELKDVYPMGSSPEGPYVRLEVSDTGSGMDEKTRQKIFNPLFTTKVSGRGLGLASLLNAVERHNGSVEVKSDLGRGTVFRVYFPVEKQAREDEVCIFGGEASDWRGFGTALIADDEEAILDVTNALLERLGFRVLTASNGMKAVDLYTEYAGDITFLLMDVNMPGLNGQEAVMRIRHINPKVPVLFMSGYPREEVMARFEQIPHTGFIKKPFQNNGLVTAVRTVLEASPGE</sequence>
<dbReference type="SMART" id="SM00448">
    <property type="entry name" value="REC"/>
    <property type="match status" value="1"/>
</dbReference>
<dbReference type="SUPFAM" id="SSF55785">
    <property type="entry name" value="PYP-like sensor domain (PAS domain)"/>
    <property type="match status" value="1"/>
</dbReference>
<dbReference type="InterPro" id="IPR003661">
    <property type="entry name" value="HisK_dim/P_dom"/>
</dbReference>
<dbReference type="CDD" id="cd00156">
    <property type="entry name" value="REC"/>
    <property type="match status" value="1"/>
</dbReference>
<keyword evidence="5" id="KW-0812">Transmembrane</keyword>
<dbReference type="InterPro" id="IPR011006">
    <property type="entry name" value="CheY-like_superfamily"/>
</dbReference>
<dbReference type="SMART" id="SM00388">
    <property type="entry name" value="HisKA"/>
    <property type="match status" value="1"/>
</dbReference>
<dbReference type="SMART" id="SM00387">
    <property type="entry name" value="HATPase_c"/>
    <property type="match status" value="1"/>
</dbReference>
<evidence type="ECO:0000256" key="4">
    <source>
        <dbReference type="PROSITE-ProRule" id="PRU00169"/>
    </source>
</evidence>
<dbReference type="KEGG" id="taer:GT409_01650"/>
<dbReference type="InterPro" id="IPR001789">
    <property type="entry name" value="Sig_transdc_resp-reg_receiver"/>
</dbReference>
<keyword evidence="5" id="KW-1133">Transmembrane helix</keyword>
<dbReference type="Gene3D" id="3.40.50.2300">
    <property type="match status" value="1"/>
</dbReference>
<dbReference type="PANTHER" id="PTHR43065:SF42">
    <property type="entry name" value="TWO-COMPONENT SENSOR PPRA"/>
    <property type="match status" value="1"/>
</dbReference>
<dbReference type="PROSITE" id="PS50110">
    <property type="entry name" value="RESPONSE_REGULATORY"/>
    <property type="match status" value="1"/>
</dbReference>
<dbReference type="SUPFAM" id="SSF55874">
    <property type="entry name" value="ATPase domain of HSP90 chaperone/DNA topoisomerase II/histidine kinase"/>
    <property type="match status" value="1"/>
</dbReference>
<dbReference type="AlphaFoldDB" id="A0A6P1M9D6"/>
<feature type="domain" description="PAC" evidence="9">
    <location>
        <begin position="143"/>
        <end position="195"/>
    </location>
</feature>
<keyword evidence="11" id="KW-1185">Reference proteome</keyword>
<keyword evidence="3 4" id="KW-0597">Phosphoprotein</keyword>
<dbReference type="CDD" id="cd00082">
    <property type="entry name" value="HisKA"/>
    <property type="match status" value="1"/>
</dbReference>
<dbReference type="PRINTS" id="PR00344">
    <property type="entry name" value="BCTRLSENSOR"/>
</dbReference>
<evidence type="ECO:0000256" key="1">
    <source>
        <dbReference type="ARBA" id="ARBA00000085"/>
    </source>
</evidence>
<dbReference type="RefSeq" id="WP_160626301.1">
    <property type="nucleotide sequence ID" value="NZ_CP047593.1"/>
</dbReference>
<evidence type="ECO:0000313" key="11">
    <source>
        <dbReference type="Proteomes" id="UP000464954"/>
    </source>
</evidence>
<feature type="modified residue" description="4-aspartylphosphate" evidence="4">
    <location>
        <position position="511"/>
    </location>
</feature>
<dbReference type="NCBIfam" id="TIGR00229">
    <property type="entry name" value="sensory_box"/>
    <property type="match status" value="1"/>
</dbReference>
<dbReference type="CDD" id="cd00130">
    <property type="entry name" value="PAS"/>
    <property type="match status" value="1"/>
</dbReference>
<dbReference type="Gene3D" id="3.30.565.10">
    <property type="entry name" value="Histidine kinase-like ATPase, C-terminal domain"/>
    <property type="match status" value="1"/>
</dbReference>
<dbReference type="EC" id="2.7.13.3" evidence="2"/>
<dbReference type="InterPro" id="IPR036890">
    <property type="entry name" value="HATPase_C_sf"/>
</dbReference>
<dbReference type="PROSITE" id="PS50113">
    <property type="entry name" value="PAC"/>
    <property type="match status" value="1"/>
</dbReference>
<dbReference type="GO" id="GO:0000155">
    <property type="term" value="F:phosphorelay sensor kinase activity"/>
    <property type="evidence" value="ECO:0007669"/>
    <property type="project" value="InterPro"/>
</dbReference>